<dbReference type="Pfam" id="PF04148">
    <property type="entry name" value="Erv26"/>
    <property type="match status" value="1"/>
</dbReference>
<dbReference type="PANTHER" id="PTHR13144:SF0">
    <property type="entry name" value="PROTEIN TEX261"/>
    <property type="match status" value="1"/>
</dbReference>
<comment type="similarity">
    <text evidence="2">Belongs to the SVP26 family.</text>
</comment>
<evidence type="ECO:0000256" key="3">
    <source>
        <dbReference type="ARBA" id="ARBA00017877"/>
    </source>
</evidence>
<evidence type="ECO:0000256" key="1">
    <source>
        <dbReference type="ARBA" id="ARBA00004141"/>
    </source>
</evidence>
<dbReference type="GO" id="GO:0000139">
    <property type="term" value="C:Golgi membrane"/>
    <property type="evidence" value="ECO:0007669"/>
    <property type="project" value="TreeGrafter"/>
</dbReference>
<evidence type="ECO:0000313" key="10">
    <source>
        <dbReference type="Proteomes" id="UP000215902"/>
    </source>
</evidence>
<evidence type="ECO:0000256" key="6">
    <source>
        <dbReference type="ARBA" id="ARBA00023136"/>
    </source>
</evidence>
<comment type="caution">
    <text evidence="9">The sequence shown here is derived from an EMBL/GenBank/DDBJ whole genome shotgun (WGS) entry which is preliminary data.</text>
</comment>
<reference evidence="9 10" key="1">
    <citation type="submission" date="2017-06" db="EMBL/GenBank/DDBJ databases">
        <title>A platform for efficient transgenesis in Macrostomum lignano, a flatworm model organism for stem cell research.</title>
        <authorList>
            <person name="Berezikov E."/>
        </authorList>
    </citation>
    <scope>NUCLEOTIDE SEQUENCE [LARGE SCALE GENOMIC DNA]</scope>
    <source>
        <strain evidence="9">DV1</strain>
        <tissue evidence="9">Whole organism</tissue>
    </source>
</reference>
<dbReference type="GO" id="GO:0005789">
    <property type="term" value="C:endoplasmic reticulum membrane"/>
    <property type="evidence" value="ECO:0007669"/>
    <property type="project" value="TreeGrafter"/>
</dbReference>
<sequence>MWLLWCLGWAAYAFYAAAFLFCFAVGLYYLAELVEEYTVFTCKLIRWLIIGTLALHAALLLLEDAWWSLIAVGVLAHLLYASLLKTYPGFQFSSPSFILSALLLLAHHYLAFAYFAEAYRPFLEVLAFFTFLVWPTPFLLVISLSANELVLPQTEERSHLMMPGSSGVLYADDGSSSHFVSAYLKGRRRGLLYFLNNLRDSLLPNEWKSKKGY</sequence>
<dbReference type="GO" id="GO:0030134">
    <property type="term" value="C:COPII-coated ER to Golgi transport vesicle"/>
    <property type="evidence" value="ECO:0007669"/>
    <property type="project" value="TreeGrafter"/>
</dbReference>
<evidence type="ECO:0000256" key="2">
    <source>
        <dbReference type="ARBA" id="ARBA00008096"/>
    </source>
</evidence>
<feature type="transmembrane region" description="Helical" evidence="7">
    <location>
        <begin position="65"/>
        <end position="84"/>
    </location>
</feature>
<dbReference type="GO" id="GO:0006888">
    <property type="term" value="P:endoplasmic reticulum to Golgi vesicle-mediated transport"/>
    <property type="evidence" value="ECO:0007669"/>
    <property type="project" value="InterPro"/>
</dbReference>
<evidence type="ECO:0000256" key="7">
    <source>
        <dbReference type="SAM" id="Phobius"/>
    </source>
</evidence>
<name>A0A267F3V8_9PLAT</name>
<proteinExistence type="inferred from homology"/>
<protein>
    <recommendedName>
        <fullName evidence="3">Protein TEX261</fullName>
    </recommendedName>
</protein>
<keyword evidence="10" id="KW-1185">Reference proteome</keyword>
<dbReference type="EMBL" id="NIVC01003889">
    <property type="protein sequence ID" value="PAA49403.1"/>
    <property type="molecule type" value="Genomic_DNA"/>
</dbReference>
<dbReference type="GO" id="GO:0097020">
    <property type="term" value="F:COPII receptor activity"/>
    <property type="evidence" value="ECO:0007669"/>
    <property type="project" value="InterPro"/>
</dbReference>
<evidence type="ECO:0000313" key="8">
    <source>
        <dbReference type="EMBL" id="PAA49403.1"/>
    </source>
</evidence>
<dbReference type="Proteomes" id="UP000215902">
    <property type="component" value="Unassembled WGS sequence"/>
</dbReference>
<organism evidence="9 10">
    <name type="scientific">Macrostomum lignano</name>
    <dbReference type="NCBI Taxonomy" id="282301"/>
    <lineage>
        <taxon>Eukaryota</taxon>
        <taxon>Metazoa</taxon>
        <taxon>Spiralia</taxon>
        <taxon>Lophotrochozoa</taxon>
        <taxon>Platyhelminthes</taxon>
        <taxon>Rhabditophora</taxon>
        <taxon>Macrostomorpha</taxon>
        <taxon>Macrostomida</taxon>
        <taxon>Macrostomidae</taxon>
        <taxon>Macrostomum</taxon>
    </lineage>
</organism>
<dbReference type="STRING" id="282301.A0A267F3V8"/>
<feature type="transmembrane region" description="Helical" evidence="7">
    <location>
        <begin position="12"/>
        <end position="30"/>
    </location>
</feature>
<keyword evidence="6 7" id="KW-0472">Membrane</keyword>
<keyword evidence="4 7" id="KW-0812">Transmembrane</keyword>
<dbReference type="OrthoDB" id="28257at2759"/>
<dbReference type="AlphaFoldDB" id="A0A267F3V8"/>
<evidence type="ECO:0000256" key="5">
    <source>
        <dbReference type="ARBA" id="ARBA00022989"/>
    </source>
</evidence>
<evidence type="ECO:0000313" key="9">
    <source>
        <dbReference type="EMBL" id="PAA67894.1"/>
    </source>
</evidence>
<evidence type="ECO:0000256" key="4">
    <source>
        <dbReference type="ARBA" id="ARBA00022692"/>
    </source>
</evidence>
<feature type="transmembrane region" description="Helical" evidence="7">
    <location>
        <begin position="128"/>
        <end position="151"/>
    </location>
</feature>
<comment type="subcellular location">
    <subcellularLocation>
        <location evidence="1">Membrane</location>
        <topology evidence="1">Multi-pass membrane protein</topology>
    </subcellularLocation>
</comment>
<dbReference type="InterPro" id="IPR007277">
    <property type="entry name" value="Svp26/Tex261"/>
</dbReference>
<gene>
    <name evidence="9" type="ORF">BOX15_Mlig006808g3</name>
    <name evidence="8" type="ORF">BOX15_Mlig011374g3</name>
</gene>
<accession>A0A267F3V8</accession>
<dbReference type="PANTHER" id="PTHR13144">
    <property type="entry name" value="TEX261 PROTEIN"/>
    <property type="match status" value="1"/>
</dbReference>
<feature type="transmembrane region" description="Helical" evidence="7">
    <location>
        <begin position="96"/>
        <end position="116"/>
    </location>
</feature>
<feature type="transmembrane region" description="Helical" evidence="7">
    <location>
        <begin position="37"/>
        <end position="59"/>
    </location>
</feature>
<dbReference type="EMBL" id="NIVC01001445">
    <property type="protein sequence ID" value="PAA67894.1"/>
    <property type="molecule type" value="Genomic_DNA"/>
</dbReference>
<keyword evidence="5 7" id="KW-1133">Transmembrane helix</keyword>